<gene>
    <name evidence="3" type="primary">LOC127751195</name>
</gene>
<sequence length="162" mass="18041">MTQDELVSACNASLRQANSEITSMMEKLKLEVKSVREAVSAGNKNQHTAFTASVIDMKNEVMSHITEELREVKSAIVSTIVEQQRKVLADIANAVEQCVSTAFNEKYQTKSQASRRDESFLSPGLYEDGNNASPSYQDVGQEDEESESENIIHLVSRHTIKM</sequence>
<proteinExistence type="predicted"/>
<dbReference type="RefSeq" id="XP_052130278.1">
    <property type="nucleotide sequence ID" value="XM_052274318.1"/>
</dbReference>
<dbReference type="Proteomes" id="UP000504606">
    <property type="component" value="Unplaced"/>
</dbReference>
<dbReference type="AlphaFoldDB" id="A0A9C6X737"/>
<dbReference type="KEGG" id="foc:127751195"/>
<feature type="region of interest" description="Disordered" evidence="1">
    <location>
        <begin position="106"/>
        <end position="149"/>
    </location>
</feature>
<evidence type="ECO:0000313" key="3">
    <source>
        <dbReference type="RefSeq" id="XP_052130278.1"/>
    </source>
</evidence>
<evidence type="ECO:0000256" key="1">
    <source>
        <dbReference type="SAM" id="MobiDB-lite"/>
    </source>
</evidence>
<keyword evidence="2" id="KW-1185">Reference proteome</keyword>
<dbReference type="GeneID" id="127751195"/>
<name>A0A9C6X737_FRAOC</name>
<accession>A0A9C6X737</accession>
<protein>
    <submittedName>
        <fullName evidence="3">Uncharacterized protein LOC127751195</fullName>
    </submittedName>
</protein>
<reference evidence="3" key="1">
    <citation type="submission" date="2025-08" db="UniProtKB">
        <authorList>
            <consortium name="RefSeq"/>
        </authorList>
    </citation>
    <scope>IDENTIFICATION</scope>
    <source>
        <tissue evidence="3">Whole organism</tissue>
    </source>
</reference>
<organism evidence="2 3">
    <name type="scientific">Frankliniella occidentalis</name>
    <name type="common">Western flower thrips</name>
    <name type="synonym">Euthrips occidentalis</name>
    <dbReference type="NCBI Taxonomy" id="133901"/>
    <lineage>
        <taxon>Eukaryota</taxon>
        <taxon>Metazoa</taxon>
        <taxon>Ecdysozoa</taxon>
        <taxon>Arthropoda</taxon>
        <taxon>Hexapoda</taxon>
        <taxon>Insecta</taxon>
        <taxon>Pterygota</taxon>
        <taxon>Neoptera</taxon>
        <taxon>Paraneoptera</taxon>
        <taxon>Thysanoptera</taxon>
        <taxon>Terebrantia</taxon>
        <taxon>Thripoidea</taxon>
        <taxon>Thripidae</taxon>
        <taxon>Frankliniella</taxon>
    </lineage>
</organism>
<evidence type="ECO:0000313" key="2">
    <source>
        <dbReference type="Proteomes" id="UP000504606"/>
    </source>
</evidence>